<feature type="compositionally biased region" description="Basic and acidic residues" evidence="1">
    <location>
        <begin position="331"/>
        <end position="357"/>
    </location>
</feature>
<organism evidence="4 5">
    <name type="scientific">Anaeromyxobacter oryzae</name>
    <dbReference type="NCBI Taxonomy" id="2918170"/>
    <lineage>
        <taxon>Bacteria</taxon>
        <taxon>Pseudomonadati</taxon>
        <taxon>Myxococcota</taxon>
        <taxon>Myxococcia</taxon>
        <taxon>Myxococcales</taxon>
        <taxon>Cystobacterineae</taxon>
        <taxon>Anaeromyxobacteraceae</taxon>
        <taxon>Anaeromyxobacter</taxon>
    </lineage>
</organism>
<name>A0ABN6MWG1_9BACT</name>
<feature type="region of interest" description="Disordered" evidence="1">
    <location>
        <begin position="290"/>
        <end position="384"/>
    </location>
</feature>
<protein>
    <recommendedName>
        <fullName evidence="3">Zinc finger/thioredoxin putative domain-containing protein</fullName>
    </recommendedName>
</protein>
<dbReference type="EMBL" id="AP025591">
    <property type="protein sequence ID" value="BDG05334.1"/>
    <property type="molecule type" value="Genomic_DNA"/>
</dbReference>
<feature type="compositionally biased region" description="Pro residues" evidence="1">
    <location>
        <begin position="364"/>
        <end position="378"/>
    </location>
</feature>
<feature type="compositionally biased region" description="Pro residues" evidence="1">
    <location>
        <begin position="107"/>
        <end position="129"/>
    </location>
</feature>
<dbReference type="InterPro" id="IPR049806">
    <property type="entry name" value="MasK-like_C"/>
</dbReference>
<dbReference type="Proteomes" id="UP001162891">
    <property type="component" value="Chromosome"/>
</dbReference>
<gene>
    <name evidence="4" type="ORF">AMOR_43300</name>
</gene>
<feature type="compositionally biased region" description="Low complexity" evidence="1">
    <location>
        <begin position="45"/>
        <end position="57"/>
    </location>
</feature>
<evidence type="ECO:0000259" key="3">
    <source>
        <dbReference type="Pfam" id="PF13717"/>
    </source>
</evidence>
<feature type="compositionally biased region" description="Pro residues" evidence="1">
    <location>
        <begin position="227"/>
        <end position="239"/>
    </location>
</feature>
<evidence type="ECO:0000313" key="4">
    <source>
        <dbReference type="EMBL" id="BDG05334.1"/>
    </source>
</evidence>
<feature type="compositionally biased region" description="Pro residues" evidence="1">
    <location>
        <begin position="313"/>
        <end position="330"/>
    </location>
</feature>
<feature type="compositionally biased region" description="Low complexity" evidence="1">
    <location>
        <begin position="91"/>
        <end position="106"/>
    </location>
</feature>
<proteinExistence type="predicted"/>
<feature type="region of interest" description="Disordered" evidence="1">
    <location>
        <begin position="45"/>
        <end position="153"/>
    </location>
</feature>
<accession>A0ABN6MWG1</accession>
<reference evidence="5" key="1">
    <citation type="journal article" date="2022" name="Int. J. Syst. Evol. Microbiol.">
        <title>Anaeromyxobacter oryzae sp. nov., Anaeromyxobacter diazotrophicus sp. nov. and Anaeromyxobacter paludicola sp. nov., isolated from paddy soils.</title>
        <authorList>
            <person name="Itoh H."/>
            <person name="Xu Z."/>
            <person name="Mise K."/>
            <person name="Masuda Y."/>
            <person name="Ushijima N."/>
            <person name="Hayakawa C."/>
            <person name="Shiratori Y."/>
            <person name="Senoo K."/>
        </authorList>
    </citation>
    <scope>NUCLEOTIDE SEQUENCE [LARGE SCALE GENOMIC DNA]</scope>
    <source>
        <strain evidence="5">Red232</strain>
    </source>
</reference>
<feature type="region of interest" description="Disordered" evidence="1">
    <location>
        <begin position="212"/>
        <end position="241"/>
    </location>
</feature>
<evidence type="ECO:0000256" key="1">
    <source>
        <dbReference type="SAM" id="MobiDB-lite"/>
    </source>
</evidence>
<keyword evidence="2" id="KW-0472">Membrane</keyword>
<feature type="compositionally biased region" description="Low complexity" evidence="1">
    <location>
        <begin position="67"/>
        <end position="76"/>
    </location>
</feature>
<keyword evidence="5" id="KW-1185">Reference proteome</keyword>
<feature type="domain" description="Zinc finger/thioredoxin putative" evidence="3">
    <location>
        <begin position="1"/>
        <end position="35"/>
    </location>
</feature>
<feature type="transmembrane region" description="Helical" evidence="2">
    <location>
        <begin position="246"/>
        <end position="267"/>
    </location>
</feature>
<dbReference type="NCBIfam" id="NF033768">
    <property type="entry name" value="myxo_SS_tail"/>
    <property type="match status" value="1"/>
</dbReference>
<sequence>MKFSCERCGKKYATADKPVPGRVYKLKCKACGHLIVVKGAAATSAATPATSTAAPSAREIGSDARAPEPFVPVTSPTPTPTNGVALAATTELSLSRAEASQESSARTPPPVASVTPLPFPAPTPVPFAAPPAALEPDPDFAPPPGDTGYVDLFADSPATAGAEAEPEAEAAVPQAEPLDPFLAAARSSLPETFGGPAADPFAPIRAELDAAAAADARAAHPEDTSPPLAPPKVPDIPRPPPRKQGIPFALIGAGVLVMIGILVFALMGGKKTAPAAAPPPVATAVVPAPAPPPAPAPEPVVEKAPEPVAAAPEPEPAPAPAPKAEPPPKPARVERAPERQREPARRAERKIEPKPEKVVAAAPQPAPATQPAAAPEPPPRQEAKVDLPDVSEGLSQDQIQKVLASTRKAFDNCIATAGKDSDLPLDGRKVALRLNIQPNGSVTYPTLDDVQLNATALGACLKSAARLMVFPKFKGDPVRIEVPLTLSSR</sequence>
<dbReference type="RefSeq" id="WP_248354036.1">
    <property type="nucleotide sequence ID" value="NZ_AP025591.1"/>
</dbReference>
<evidence type="ECO:0000313" key="5">
    <source>
        <dbReference type="Proteomes" id="UP001162891"/>
    </source>
</evidence>
<dbReference type="Pfam" id="PF13717">
    <property type="entry name" value="Zn_ribbon_4"/>
    <property type="match status" value="1"/>
</dbReference>
<keyword evidence="2" id="KW-0812">Transmembrane</keyword>
<evidence type="ECO:0000256" key="2">
    <source>
        <dbReference type="SAM" id="Phobius"/>
    </source>
</evidence>
<keyword evidence="2" id="KW-1133">Transmembrane helix</keyword>
<dbReference type="InterPro" id="IPR011723">
    <property type="entry name" value="Znf/thioredoxin_put"/>
</dbReference>